<comment type="caution">
    <text evidence="1">The sequence shown here is derived from an EMBL/GenBank/DDBJ whole genome shotgun (WGS) entry which is preliminary data.</text>
</comment>
<protein>
    <submittedName>
        <fullName evidence="1">Uncharacterized protein</fullName>
    </submittedName>
</protein>
<dbReference type="HOGENOM" id="CLU_3121191_0_0_10"/>
<gene>
    <name evidence="1" type="ORF">HMPREF1991_02826</name>
</gene>
<dbReference type="Proteomes" id="UP000027442">
    <property type="component" value="Unassembled WGS sequence"/>
</dbReference>
<organism evidence="1 2">
    <name type="scientific">Hoylesella loescheii DSM 19665 = JCM 12249 = ATCC 15930</name>
    <dbReference type="NCBI Taxonomy" id="1122985"/>
    <lineage>
        <taxon>Bacteria</taxon>
        <taxon>Pseudomonadati</taxon>
        <taxon>Bacteroidota</taxon>
        <taxon>Bacteroidia</taxon>
        <taxon>Bacteroidales</taxon>
        <taxon>Prevotellaceae</taxon>
        <taxon>Hoylesella</taxon>
    </lineage>
</organism>
<proteinExistence type="predicted"/>
<reference evidence="1 2" key="1">
    <citation type="submission" date="2013-08" db="EMBL/GenBank/DDBJ databases">
        <authorList>
            <person name="Weinstock G."/>
            <person name="Sodergren E."/>
            <person name="Wylie T."/>
            <person name="Fulton L."/>
            <person name="Fulton R."/>
            <person name="Fronick C."/>
            <person name="O'Laughlin M."/>
            <person name="Godfrey J."/>
            <person name="Miner T."/>
            <person name="Herter B."/>
            <person name="Appelbaum E."/>
            <person name="Cordes M."/>
            <person name="Lek S."/>
            <person name="Wollam A."/>
            <person name="Pepin K.H."/>
            <person name="Palsikar V.B."/>
            <person name="Mitreva M."/>
            <person name="Wilson R.K."/>
        </authorList>
    </citation>
    <scope>NUCLEOTIDE SEQUENCE [LARGE SCALE GENOMIC DNA]</scope>
    <source>
        <strain evidence="1 2">ATCC 15930</strain>
    </source>
</reference>
<evidence type="ECO:0000313" key="2">
    <source>
        <dbReference type="Proteomes" id="UP000027442"/>
    </source>
</evidence>
<accession>A0A069QGH9</accession>
<keyword evidence="2" id="KW-1185">Reference proteome</keyword>
<dbReference type="EMBL" id="JNGW01000121">
    <property type="protein sequence ID" value="KDR51114.1"/>
    <property type="molecule type" value="Genomic_DNA"/>
</dbReference>
<dbReference type="PATRIC" id="fig|1122985.7.peg.2922"/>
<evidence type="ECO:0000313" key="1">
    <source>
        <dbReference type="EMBL" id="KDR51114.1"/>
    </source>
</evidence>
<name>A0A069QGH9_HOYLO</name>
<dbReference type="AlphaFoldDB" id="A0A069QGH9"/>
<sequence length="50" mass="5756">MLFAYCDAFIKKVLYDALAFCALLHCGCRRLTPKLIGRVCLWRGVHISLR</sequence>